<organism evidence="1 2">
    <name type="scientific">Mycena albidolilacea</name>
    <dbReference type="NCBI Taxonomy" id="1033008"/>
    <lineage>
        <taxon>Eukaryota</taxon>
        <taxon>Fungi</taxon>
        <taxon>Dikarya</taxon>
        <taxon>Basidiomycota</taxon>
        <taxon>Agaricomycotina</taxon>
        <taxon>Agaricomycetes</taxon>
        <taxon>Agaricomycetidae</taxon>
        <taxon>Agaricales</taxon>
        <taxon>Marasmiineae</taxon>
        <taxon>Mycenaceae</taxon>
        <taxon>Mycena</taxon>
    </lineage>
</organism>
<evidence type="ECO:0000313" key="1">
    <source>
        <dbReference type="EMBL" id="KAJ7312419.1"/>
    </source>
</evidence>
<dbReference type="EMBL" id="JARIHO010000072">
    <property type="protein sequence ID" value="KAJ7312419.1"/>
    <property type="molecule type" value="Genomic_DNA"/>
</dbReference>
<reference evidence="1" key="1">
    <citation type="submission" date="2023-03" db="EMBL/GenBank/DDBJ databases">
        <title>Massive genome expansion in bonnet fungi (Mycena s.s.) driven by repeated elements and novel gene families across ecological guilds.</title>
        <authorList>
            <consortium name="Lawrence Berkeley National Laboratory"/>
            <person name="Harder C.B."/>
            <person name="Miyauchi S."/>
            <person name="Viragh M."/>
            <person name="Kuo A."/>
            <person name="Thoen E."/>
            <person name="Andreopoulos B."/>
            <person name="Lu D."/>
            <person name="Skrede I."/>
            <person name="Drula E."/>
            <person name="Henrissat B."/>
            <person name="Morin E."/>
            <person name="Kohler A."/>
            <person name="Barry K."/>
            <person name="LaButti K."/>
            <person name="Morin E."/>
            <person name="Salamov A."/>
            <person name="Lipzen A."/>
            <person name="Mereny Z."/>
            <person name="Hegedus B."/>
            <person name="Baldrian P."/>
            <person name="Stursova M."/>
            <person name="Weitz H."/>
            <person name="Taylor A."/>
            <person name="Grigoriev I.V."/>
            <person name="Nagy L.G."/>
            <person name="Martin F."/>
            <person name="Kauserud H."/>
        </authorList>
    </citation>
    <scope>NUCLEOTIDE SEQUENCE</scope>
    <source>
        <strain evidence="1">CBHHK002</strain>
    </source>
</reference>
<comment type="caution">
    <text evidence="1">The sequence shown here is derived from an EMBL/GenBank/DDBJ whole genome shotgun (WGS) entry which is preliminary data.</text>
</comment>
<evidence type="ECO:0000313" key="2">
    <source>
        <dbReference type="Proteomes" id="UP001218218"/>
    </source>
</evidence>
<proteinExistence type="predicted"/>
<sequence length="196" mass="21915">MGATQGTGCNEPGNFVNRIINAAVILALVSNTAFINLAEFALGLLSIWAHLFQFYTDYMGSFYHKNPNLQRPFVNSIWSACTFNLGPRTCAFRHCEFANLAYGIWVFPPGCTILIPSTAIFHSNTRITEHETWYSFTQYTTGALFRWAECGSRSEKDYLATLTAEEIEEECKLGLERAAVGAALFSTLDELKAVWV</sequence>
<gene>
    <name evidence="1" type="ORF">DFH08DRAFT_973495</name>
</gene>
<name>A0AAD7EDD2_9AGAR</name>
<keyword evidence="2" id="KW-1185">Reference proteome</keyword>
<protein>
    <submittedName>
        <fullName evidence="1">Uncharacterized protein</fullName>
    </submittedName>
</protein>
<dbReference type="AlphaFoldDB" id="A0AAD7EDD2"/>
<accession>A0AAD7EDD2</accession>
<dbReference type="Proteomes" id="UP001218218">
    <property type="component" value="Unassembled WGS sequence"/>
</dbReference>